<evidence type="ECO:0000313" key="2">
    <source>
        <dbReference type="Proteomes" id="UP000829354"/>
    </source>
</evidence>
<name>A0AAE9E110_CAEBR</name>
<protein>
    <submittedName>
        <fullName evidence="1">Uncharacterized protein</fullName>
    </submittedName>
</protein>
<sequence length="91" mass="10197">MIPGLEDFFNVTVEDGKSSFDFIVVEQPEEQGPPPLWPTRRHKRLACIGLVVGAITASILTARIIRIQIIEVEIFHCIFGDQNEKFSSKGV</sequence>
<dbReference type="Proteomes" id="UP000829354">
    <property type="component" value="Chromosome I"/>
</dbReference>
<evidence type="ECO:0000313" key="1">
    <source>
        <dbReference type="EMBL" id="UMM10414.1"/>
    </source>
</evidence>
<gene>
    <name evidence="1" type="ORF">L5515_000197</name>
</gene>
<accession>A0AAE9E110</accession>
<proteinExistence type="predicted"/>
<organism evidence="1 2">
    <name type="scientific">Caenorhabditis briggsae</name>
    <dbReference type="NCBI Taxonomy" id="6238"/>
    <lineage>
        <taxon>Eukaryota</taxon>
        <taxon>Metazoa</taxon>
        <taxon>Ecdysozoa</taxon>
        <taxon>Nematoda</taxon>
        <taxon>Chromadorea</taxon>
        <taxon>Rhabditida</taxon>
        <taxon>Rhabditina</taxon>
        <taxon>Rhabditomorpha</taxon>
        <taxon>Rhabditoidea</taxon>
        <taxon>Rhabditidae</taxon>
        <taxon>Peloderinae</taxon>
        <taxon>Caenorhabditis</taxon>
    </lineage>
</organism>
<dbReference type="EMBL" id="CP092620">
    <property type="protein sequence ID" value="UMM10414.1"/>
    <property type="molecule type" value="Genomic_DNA"/>
</dbReference>
<keyword evidence="2" id="KW-1185">Reference proteome</keyword>
<dbReference type="AlphaFoldDB" id="A0AAE9E110"/>
<reference evidence="1 2" key="1">
    <citation type="submission" date="2022-04" db="EMBL/GenBank/DDBJ databases">
        <title>Chromosome-level reference genomes for two strains of Caenorhabditis briggsae: an improved platform for comparative genomics.</title>
        <authorList>
            <person name="Stevens L."/>
            <person name="Andersen E."/>
        </authorList>
    </citation>
    <scope>NUCLEOTIDE SEQUENCE [LARGE SCALE GENOMIC DNA]</scope>
    <source>
        <strain evidence="1">VX34</strain>
        <tissue evidence="1">Whole-organism</tissue>
    </source>
</reference>